<dbReference type="Proteomes" id="UP000534306">
    <property type="component" value="Unassembled WGS sequence"/>
</dbReference>
<evidence type="ECO:0000259" key="5">
    <source>
        <dbReference type="PROSITE" id="PS50921"/>
    </source>
</evidence>
<accession>A0A7Y4KW34</accession>
<evidence type="ECO:0000313" key="6">
    <source>
        <dbReference type="EMBL" id="MBB6567602.1"/>
    </source>
</evidence>
<feature type="domain" description="ANTAR" evidence="5">
    <location>
        <begin position="159"/>
        <end position="220"/>
    </location>
</feature>
<keyword evidence="1" id="KW-0808">Transferase</keyword>
<dbReference type="GO" id="GO:0016301">
    <property type="term" value="F:kinase activity"/>
    <property type="evidence" value="ECO:0007669"/>
    <property type="project" value="UniProtKB-KW"/>
</dbReference>
<dbReference type="Proteomes" id="UP000553957">
    <property type="component" value="Unassembled WGS sequence"/>
</dbReference>
<dbReference type="GO" id="GO:0003723">
    <property type="term" value="F:RNA binding"/>
    <property type="evidence" value="ECO:0007669"/>
    <property type="project" value="InterPro"/>
</dbReference>
<dbReference type="InterPro" id="IPR029016">
    <property type="entry name" value="GAF-like_dom_sf"/>
</dbReference>
<reference evidence="7 8" key="1">
    <citation type="submission" date="2020-05" db="EMBL/GenBank/DDBJ databases">
        <title>Genome sequence of Kribbella sandramycini ATCC 39419.</title>
        <authorList>
            <person name="Maclea K.S."/>
            <person name="Fair J.L."/>
        </authorList>
    </citation>
    <scope>NUCLEOTIDE SEQUENCE [LARGE SCALE GENOMIC DNA]</scope>
    <source>
        <strain evidence="7 8">ATCC 39419</strain>
    </source>
</reference>
<keyword evidence="2" id="KW-0418">Kinase</keyword>
<dbReference type="Gene3D" id="3.30.450.40">
    <property type="match status" value="1"/>
</dbReference>
<dbReference type="Gene3D" id="1.10.10.10">
    <property type="entry name" value="Winged helix-like DNA-binding domain superfamily/Winged helix DNA-binding domain"/>
    <property type="match status" value="1"/>
</dbReference>
<dbReference type="InterPro" id="IPR011006">
    <property type="entry name" value="CheY-like_superfamily"/>
</dbReference>
<dbReference type="InterPro" id="IPR003018">
    <property type="entry name" value="GAF"/>
</dbReference>
<comment type="caution">
    <text evidence="7">The sequence shown here is derived from an EMBL/GenBank/DDBJ whole genome shotgun (WGS) entry which is preliminary data.</text>
</comment>
<evidence type="ECO:0000256" key="1">
    <source>
        <dbReference type="ARBA" id="ARBA00022679"/>
    </source>
</evidence>
<dbReference type="PIRSF" id="PIRSF036625">
    <property type="entry name" value="GAF_ANTAR"/>
    <property type="match status" value="1"/>
</dbReference>
<dbReference type="AlphaFoldDB" id="A0A7Y4KW34"/>
<proteinExistence type="predicted"/>
<evidence type="ECO:0000313" key="8">
    <source>
        <dbReference type="Proteomes" id="UP000534306"/>
    </source>
</evidence>
<sequence length="232" mass="24715">MPSTDLTSAHAFAELAGRLADLETVADVAETVCTAAAPLIGGGSVGLVLYEQRRFRLAGADDAVLAAAIDRQLVATEGPALDAARASAPVFADLTTTPLWSRWTPSACALGWRRWLSLPLMSRDQWCLGVLEVAGRTAAELGTAQIEQARVLAEHVAVAIDAARIRQTLLVAQIAQETVGQAVGILMERLDLTAEQAIGFLRRYSQEQHLKLRDVAAGLIATRKLPDPTGSR</sequence>
<keyword evidence="8" id="KW-1185">Reference proteome</keyword>
<reference evidence="6 9" key="2">
    <citation type="submission" date="2020-08" db="EMBL/GenBank/DDBJ databases">
        <title>Sequencing the genomes of 1000 actinobacteria strains.</title>
        <authorList>
            <person name="Klenk H.-P."/>
        </authorList>
    </citation>
    <scope>NUCLEOTIDE SEQUENCE [LARGE SCALE GENOMIC DNA]</scope>
    <source>
        <strain evidence="6 9">DSM 15626</strain>
    </source>
</reference>
<dbReference type="InterPro" id="IPR005561">
    <property type="entry name" value="ANTAR"/>
</dbReference>
<organism evidence="7 8">
    <name type="scientific">Kribbella sandramycini</name>
    <dbReference type="NCBI Taxonomy" id="60450"/>
    <lineage>
        <taxon>Bacteria</taxon>
        <taxon>Bacillati</taxon>
        <taxon>Actinomycetota</taxon>
        <taxon>Actinomycetes</taxon>
        <taxon>Propionibacteriales</taxon>
        <taxon>Kribbellaceae</taxon>
        <taxon>Kribbella</taxon>
    </lineage>
</organism>
<dbReference type="SUPFAM" id="SSF55781">
    <property type="entry name" value="GAF domain-like"/>
    <property type="match status" value="1"/>
</dbReference>
<dbReference type="InterPro" id="IPR036388">
    <property type="entry name" value="WH-like_DNA-bd_sf"/>
</dbReference>
<keyword evidence="4" id="KW-0804">Transcription</keyword>
<dbReference type="Pfam" id="PF03861">
    <property type="entry name" value="ANTAR"/>
    <property type="match status" value="1"/>
</dbReference>
<dbReference type="EMBL" id="JABJRC010000001">
    <property type="protein sequence ID" value="NOL39795.1"/>
    <property type="molecule type" value="Genomic_DNA"/>
</dbReference>
<evidence type="ECO:0000313" key="9">
    <source>
        <dbReference type="Proteomes" id="UP000553957"/>
    </source>
</evidence>
<dbReference type="InterPro" id="IPR012074">
    <property type="entry name" value="GAF_ANTAR"/>
</dbReference>
<evidence type="ECO:0000256" key="3">
    <source>
        <dbReference type="ARBA" id="ARBA00023015"/>
    </source>
</evidence>
<dbReference type="PROSITE" id="PS50921">
    <property type="entry name" value="ANTAR"/>
    <property type="match status" value="1"/>
</dbReference>
<gene>
    <name evidence="6" type="ORF">HNR71_003239</name>
    <name evidence="7" type="ORF">HPO96_06020</name>
</gene>
<protein>
    <submittedName>
        <fullName evidence="7">GAF and ANTAR domain-containing protein</fullName>
    </submittedName>
    <submittedName>
        <fullName evidence="6">GAF domain-containing protein</fullName>
    </submittedName>
</protein>
<name>A0A7Y4KW34_9ACTN</name>
<dbReference type="Pfam" id="PF13185">
    <property type="entry name" value="GAF_2"/>
    <property type="match status" value="1"/>
</dbReference>
<keyword evidence="3" id="KW-0805">Transcription regulation</keyword>
<dbReference type="SUPFAM" id="SSF52172">
    <property type="entry name" value="CheY-like"/>
    <property type="match status" value="1"/>
</dbReference>
<evidence type="ECO:0000256" key="2">
    <source>
        <dbReference type="ARBA" id="ARBA00022777"/>
    </source>
</evidence>
<evidence type="ECO:0000256" key="4">
    <source>
        <dbReference type="ARBA" id="ARBA00023163"/>
    </source>
</evidence>
<dbReference type="RefSeq" id="WP_171671671.1">
    <property type="nucleotide sequence ID" value="NZ_BAAAGT010000003.1"/>
</dbReference>
<evidence type="ECO:0000313" key="7">
    <source>
        <dbReference type="EMBL" id="NOL39795.1"/>
    </source>
</evidence>
<dbReference type="SMART" id="SM01012">
    <property type="entry name" value="ANTAR"/>
    <property type="match status" value="1"/>
</dbReference>
<dbReference type="EMBL" id="JACHKF010000001">
    <property type="protein sequence ID" value="MBB6567602.1"/>
    <property type="molecule type" value="Genomic_DNA"/>
</dbReference>